<dbReference type="Gene3D" id="3.40.50.2300">
    <property type="match status" value="1"/>
</dbReference>
<dbReference type="AlphaFoldDB" id="A0A560IRN1"/>
<dbReference type="Pfam" id="PF00072">
    <property type="entry name" value="Response_reg"/>
    <property type="match status" value="1"/>
</dbReference>
<organism evidence="9 10">
    <name type="scientific">Nitrospirillum amazonense</name>
    <dbReference type="NCBI Taxonomy" id="28077"/>
    <lineage>
        <taxon>Bacteria</taxon>
        <taxon>Pseudomonadati</taxon>
        <taxon>Pseudomonadota</taxon>
        <taxon>Alphaproteobacteria</taxon>
        <taxon>Rhodospirillales</taxon>
        <taxon>Azospirillaceae</taxon>
        <taxon>Nitrospirillum</taxon>
    </lineage>
</organism>
<evidence type="ECO:0000256" key="6">
    <source>
        <dbReference type="SAM" id="Phobius"/>
    </source>
</evidence>
<dbReference type="InterPro" id="IPR003594">
    <property type="entry name" value="HATPase_dom"/>
</dbReference>
<gene>
    <name evidence="9" type="ORF">FBZ92_107137</name>
</gene>
<comment type="catalytic activity">
    <reaction evidence="1">
        <text>ATP + protein L-histidine = ADP + protein N-phospho-L-histidine.</text>
        <dbReference type="EC" id="2.7.13.3"/>
    </reaction>
</comment>
<dbReference type="SMART" id="SM00448">
    <property type="entry name" value="REC"/>
    <property type="match status" value="1"/>
</dbReference>
<evidence type="ECO:0000256" key="4">
    <source>
        <dbReference type="PROSITE-ProRule" id="PRU00169"/>
    </source>
</evidence>
<evidence type="ECO:0000259" key="8">
    <source>
        <dbReference type="PROSITE" id="PS50110"/>
    </source>
</evidence>
<sequence>MAGLAWRPGDGRRTGKPASCGVSVRLDPGEGDRDVADGEDVAAGGRGIAATMPAPASLRVAVSNRPARTSSSALGVRGRLLLAAVALLLPPLLGGALLLGGAYTRERRVAERHLDETAHMLALAVDQQLGQSQAYLRALIASPALAQGDIVALEAQARAIDLPKGYWFRLAAASDGRVLMNTALPPGTPLSGGQLGPNLRAALETRRSRVGNLFNSTVTNQQAIALHEPVFRNGAPAYILSLVMPSTEFTQLLTDQQLRAGWIGAVVDRSGVIIARTRDPERYVGQKARPEFAEAYAKQSSGRMPGVSLEGMPTIVSFRRTPSQDLVVAIAAPRDELGREAWRGLLLALAGAVALFALAMGLALRLARGITYPVEQLAARAAALGRGALVPTETLGLAEADAVAQVLADASQRLARSSAEQEEKVRAAVAEAESANTALFQAHRMEAVGRLTGGIAHDFNNLLQAVSGCLDMLLRRAPDDRSRDLIRAGMQAVDRGAGLTRQLMAFARRQALRPEPLDVADLMRTMRQLLMHALRADIVLEMVLPQGLWPAMADSAQLELALLNVAVNARDAMPNGGVLRFVAENVHLAPDQTEDALKGQFVRLAVTDTGSGIDPAVLPHVFEPFFTTKEVGKGSGLGLSQVYGFARQSGGTVHLDSVPGVGTTVTLFLPRAAAAPRRPSAPAEARPADRVETRTVLVVEDDATVSATVSASLRERGFTVMQASRADQALALLQDGDTIDILFSDIVMPGGMNGVELAKVARLLRPDLAVLLTTGYAENLPPLEGMRLLPKPYRMDQLLDALDALDALD</sequence>
<dbReference type="InterPro" id="IPR036097">
    <property type="entry name" value="HisK_dim/P_sf"/>
</dbReference>
<keyword evidence="6" id="KW-0812">Transmembrane</keyword>
<dbReference type="Gene3D" id="3.30.450.20">
    <property type="entry name" value="PAS domain"/>
    <property type="match status" value="1"/>
</dbReference>
<dbReference type="CDD" id="cd18774">
    <property type="entry name" value="PDC2_HK_sensor"/>
    <property type="match status" value="1"/>
</dbReference>
<feature type="domain" description="Histidine kinase" evidence="7">
    <location>
        <begin position="454"/>
        <end position="673"/>
    </location>
</feature>
<feature type="transmembrane region" description="Helical" evidence="6">
    <location>
        <begin position="344"/>
        <end position="364"/>
    </location>
</feature>
<reference evidence="9 10" key="1">
    <citation type="submission" date="2019-06" db="EMBL/GenBank/DDBJ databases">
        <title>Genomic Encyclopedia of Type Strains, Phase IV (KMG-V): Genome sequencing to study the core and pangenomes of soil and plant-associated prokaryotes.</title>
        <authorList>
            <person name="Whitman W."/>
        </authorList>
    </citation>
    <scope>NUCLEOTIDE SEQUENCE [LARGE SCALE GENOMIC DNA]</scope>
    <source>
        <strain evidence="9 10">BR 11140</strain>
    </source>
</reference>
<dbReference type="InterPro" id="IPR003661">
    <property type="entry name" value="HisK_dim/P_dom"/>
</dbReference>
<feature type="region of interest" description="Disordered" evidence="5">
    <location>
        <begin position="1"/>
        <end position="35"/>
    </location>
</feature>
<feature type="domain" description="Response regulatory" evidence="8">
    <location>
        <begin position="695"/>
        <end position="806"/>
    </location>
</feature>
<dbReference type="EMBL" id="VITT01000007">
    <property type="protein sequence ID" value="TWB59704.1"/>
    <property type="molecule type" value="Genomic_DNA"/>
</dbReference>
<evidence type="ECO:0000256" key="2">
    <source>
        <dbReference type="ARBA" id="ARBA00012438"/>
    </source>
</evidence>
<accession>A0A560IRN1</accession>
<dbReference type="InterPro" id="IPR011006">
    <property type="entry name" value="CheY-like_superfamily"/>
</dbReference>
<keyword evidence="3 4" id="KW-0597">Phosphoprotein</keyword>
<proteinExistence type="predicted"/>
<evidence type="ECO:0000313" key="9">
    <source>
        <dbReference type="EMBL" id="TWB59704.1"/>
    </source>
</evidence>
<evidence type="ECO:0000259" key="7">
    <source>
        <dbReference type="PROSITE" id="PS50109"/>
    </source>
</evidence>
<evidence type="ECO:0000256" key="1">
    <source>
        <dbReference type="ARBA" id="ARBA00000085"/>
    </source>
</evidence>
<feature type="transmembrane region" description="Helical" evidence="6">
    <location>
        <begin position="80"/>
        <end position="103"/>
    </location>
</feature>
<dbReference type="GO" id="GO:0000155">
    <property type="term" value="F:phosphorelay sensor kinase activity"/>
    <property type="evidence" value="ECO:0007669"/>
    <property type="project" value="InterPro"/>
</dbReference>
<dbReference type="InterPro" id="IPR001789">
    <property type="entry name" value="Sig_transdc_resp-reg_receiver"/>
</dbReference>
<evidence type="ECO:0000256" key="5">
    <source>
        <dbReference type="SAM" id="MobiDB-lite"/>
    </source>
</evidence>
<dbReference type="SMART" id="SM00387">
    <property type="entry name" value="HATPase_c"/>
    <property type="match status" value="1"/>
</dbReference>
<name>A0A560IRN1_9PROT</name>
<dbReference type="Pfam" id="PF00512">
    <property type="entry name" value="HisKA"/>
    <property type="match status" value="1"/>
</dbReference>
<dbReference type="SMART" id="SM00388">
    <property type="entry name" value="HisKA"/>
    <property type="match status" value="1"/>
</dbReference>
<dbReference type="PANTHER" id="PTHR43065">
    <property type="entry name" value="SENSOR HISTIDINE KINASE"/>
    <property type="match status" value="1"/>
</dbReference>
<comment type="caution">
    <text evidence="9">The sequence shown here is derived from an EMBL/GenBank/DDBJ whole genome shotgun (WGS) entry which is preliminary data.</text>
</comment>
<feature type="modified residue" description="4-aspartylphosphate" evidence="4">
    <location>
        <position position="745"/>
    </location>
</feature>
<dbReference type="InterPro" id="IPR004358">
    <property type="entry name" value="Sig_transdc_His_kin-like_C"/>
</dbReference>
<evidence type="ECO:0000313" key="10">
    <source>
        <dbReference type="Proteomes" id="UP000318050"/>
    </source>
</evidence>
<dbReference type="Gene3D" id="1.10.287.130">
    <property type="match status" value="1"/>
</dbReference>
<dbReference type="SUPFAM" id="SSF52172">
    <property type="entry name" value="CheY-like"/>
    <property type="match status" value="1"/>
</dbReference>
<evidence type="ECO:0000256" key="3">
    <source>
        <dbReference type="ARBA" id="ARBA00022553"/>
    </source>
</evidence>
<dbReference type="PROSITE" id="PS50109">
    <property type="entry name" value="HIS_KIN"/>
    <property type="match status" value="1"/>
</dbReference>
<dbReference type="PANTHER" id="PTHR43065:SF49">
    <property type="entry name" value="HISTIDINE KINASE"/>
    <property type="match status" value="1"/>
</dbReference>
<dbReference type="InterPro" id="IPR036890">
    <property type="entry name" value="HATPase_C_sf"/>
</dbReference>
<dbReference type="PROSITE" id="PS50110">
    <property type="entry name" value="RESPONSE_REGULATORY"/>
    <property type="match status" value="1"/>
</dbReference>
<dbReference type="InterPro" id="IPR005467">
    <property type="entry name" value="His_kinase_dom"/>
</dbReference>
<dbReference type="Proteomes" id="UP000318050">
    <property type="component" value="Unassembled WGS sequence"/>
</dbReference>
<dbReference type="SUPFAM" id="SSF55874">
    <property type="entry name" value="ATPase domain of HSP90 chaperone/DNA topoisomerase II/histidine kinase"/>
    <property type="match status" value="1"/>
</dbReference>
<dbReference type="Pfam" id="PF02518">
    <property type="entry name" value="HATPase_c"/>
    <property type="match status" value="1"/>
</dbReference>
<dbReference type="EC" id="2.7.13.3" evidence="2"/>
<keyword evidence="6" id="KW-1133">Transmembrane helix</keyword>
<protein>
    <recommendedName>
        <fullName evidence="2">histidine kinase</fullName>
        <ecNumber evidence="2">2.7.13.3</ecNumber>
    </recommendedName>
</protein>
<dbReference type="SUPFAM" id="SSF47384">
    <property type="entry name" value="Homodimeric domain of signal transducing histidine kinase"/>
    <property type="match status" value="1"/>
</dbReference>
<dbReference type="Gene3D" id="3.30.565.10">
    <property type="entry name" value="Histidine kinase-like ATPase, C-terminal domain"/>
    <property type="match status" value="1"/>
</dbReference>
<keyword evidence="6" id="KW-0472">Membrane</keyword>
<dbReference type="PRINTS" id="PR00344">
    <property type="entry name" value="BCTRLSENSOR"/>
</dbReference>